<feature type="region of interest" description="Disordered" evidence="4">
    <location>
        <begin position="333"/>
        <end position="354"/>
    </location>
</feature>
<feature type="compositionally biased region" description="Low complexity" evidence="4">
    <location>
        <begin position="345"/>
        <end position="354"/>
    </location>
</feature>
<protein>
    <submittedName>
        <fullName evidence="8">CDPF1 protein</fullName>
    </submittedName>
</protein>
<evidence type="ECO:0000259" key="5">
    <source>
        <dbReference type="Pfam" id="PF01571"/>
    </source>
</evidence>
<dbReference type="Pfam" id="PF25455">
    <property type="entry name" value="Beta-barrel_CAF17_C"/>
    <property type="match status" value="1"/>
</dbReference>
<dbReference type="PANTHER" id="PTHR22602">
    <property type="entry name" value="TRANSFERASE CAF17, MITOCHONDRIAL-RELATED"/>
    <property type="match status" value="1"/>
</dbReference>
<accession>A0A836KA07</accession>
<evidence type="ECO:0000256" key="1">
    <source>
        <dbReference type="ARBA" id="ARBA00004173"/>
    </source>
</evidence>
<dbReference type="Pfam" id="PF01571">
    <property type="entry name" value="GCV_T"/>
    <property type="match status" value="1"/>
</dbReference>
<name>A0A836KA07_9HYME</name>
<feature type="domain" description="CAF17 C-terminal" evidence="7">
    <location>
        <begin position="289"/>
        <end position="327"/>
    </location>
</feature>
<dbReference type="InterPro" id="IPR006222">
    <property type="entry name" value="GCVT_N"/>
</dbReference>
<feature type="domain" description="Cysteine-rich DPF motif" evidence="6">
    <location>
        <begin position="364"/>
        <end position="455"/>
    </location>
</feature>
<dbReference type="GO" id="GO:0016226">
    <property type="term" value="P:iron-sulfur cluster assembly"/>
    <property type="evidence" value="ECO:0007669"/>
    <property type="project" value="TreeGrafter"/>
</dbReference>
<dbReference type="InterPro" id="IPR027266">
    <property type="entry name" value="TrmE/GcvT-like"/>
</dbReference>
<sequence>MTSAMMFDRVSRSILYMCKRNKRISSHQRYTVRHSSTQVNGKTLERLIDRSILRVNGNEASFFLQGLITNDMKHLDEGAPSIYTLFLNIRGRVMCDAIVYKSEESNLYYIECDSQIVDSLQRHLKMYRVRRKIDIEHVGDKINVWSMFNSTKYLDNGAAVNETEEFKLEGMIFPCGTFNSKTSKFVDNVMIYEDPRLPDLGLRILAESQISRNEIIKYLDADIAPSESLGDYKAFRYKLGIGEGMHDLPPGKALPLEINCDYLHGVSFHKGCYIGQELTARTYHTGVVRKRLMPLLFDNVIDKPFAYDEKILNESGNAVGKFRGCVAKKEDLADTSTGEPGINEQTQQDASTSQQTAINVGGTFTCSFCLLKERYDYKGTRPPFARQFVYSEECYIMKDPFSLPNKGEVLVLGADCSVCEHAVCLGCSIFYTRRFCSKCAFSNMQHLPLQLHGKIRNLTKKADS</sequence>
<dbReference type="Pfam" id="PF10170">
    <property type="entry name" value="C6_DPF"/>
    <property type="match status" value="1"/>
</dbReference>
<dbReference type="InterPro" id="IPR018785">
    <property type="entry name" value="CDPF1_dom"/>
</dbReference>
<keyword evidence="9" id="KW-1185">Reference proteome</keyword>
<gene>
    <name evidence="8" type="primary">Cdpf1</name>
    <name evidence="8" type="ORF">G6Z76_0000460</name>
</gene>
<evidence type="ECO:0000256" key="3">
    <source>
        <dbReference type="ARBA" id="ARBA00023128"/>
    </source>
</evidence>
<feature type="non-terminal residue" evidence="8">
    <location>
        <position position="1"/>
    </location>
</feature>
<organism evidence="8 9">
    <name type="scientific">Acromyrmex charruanus</name>
    <dbReference type="NCBI Taxonomy" id="2715315"/>
    <lineage>
        <taxon>Eukaryota</taxon>
        <taxon>Metazoa</taxon>
        <taxon>Ecdysozoa</taxon>
        <taxon>Arthropoda</taxon>
        <taxon>Hexapoda</taxon>
        <taxon>Insecta</taxon>
        <taxon>Pterygota</taxon>
        <taxon>Neoptera</taxon>
        <taxon>Endopterygota</taxon>
        <taxon>Hymenoptera</taxon>
        <taxon>Apocrita</taxon>
        <taxon>Aculeata</taxon>
        <taxon>Formicoidea</taxon>
        <taxon>Formicidae</taxon>
        <taxon>Myrmicinae</taxon>
        <taxon>Acromyrmex</taxon>
    </lineage>
</organism>
<dbReference type="PRINTS" id="PR01995">
    <property type="entry name" value="UPF0595"/>
</dbReference>
<comment type="subcellular location">
    <subcellularLocation>
        <location evidence="1">Mitochondrion</location>
    </subcellularLocation>
</comment>
<feature type="domain" description="GCVT N-terminal" evidence="5">
    <location>
        <begin position="53"/>
        <end position="140"/>
    </location>
</feature>
<dbReference type="NCBIfam" id="TIGR03317">
    <property type="entry name" value="ygfZ_signature"/>
    <property type="match status" value="1"/>
</dbReference>
<evidence type="ECO:0000313" key="9">
    <source>
        <dbReference type="Proteomes" id="UP000669903"/>
    </source>
</evidence>
<proteinExistence type="predicted"/>
<evidence type="ECO:0000256" key="4">
    <source>
        <dbReference type="SAM" id="MobiDB-lite"/>
    </source>
</evidence>
<keyword evidence="3" id="KW-0496">Mitochondrion</keyword>
<evidence type="ECO:0000313" key="8">
    <source>
        <dbReference type="EMBL" id="KAG5347843.1"/>
    </source>
</evidence>
<dbReference type="Gene3D" id="3.30.1360.120">
    <property type="entry name" value="Probable tRNA modification gtpase trme, domain 1"/>
    <property type="match status" value="1"/>
</dbReference>
<dbReference type="SUPFAM" id="SSF103025">
    <property type="entry name" value="Folate-binding domain"/>
    <property type="match status" value="1"/>
</dbReference>
<evidence type="ECO:0000256" key="2">
    <source>
        <dbReference type="ARBA" id="ARBA00022946"/>
    </source>
</evidence>
<dbReference type="GO" id="GO:0005759">
    <property type="term" value="C:mitochondrial matrix"/>
    <property type="evidence" value="ECO:0007669"/>
    <property type="project" value="TreeGrafter"/>
</dbReference>
<feature type="non-terminal residue" evidence="8">
    <location>
        <position position="464"/>
    </location>
</feature>
<keyword evidence="2" id="KW-0809">Transit peptide</keyword>
<comment type="caution">
    <text evidence="8">The sequence shown here is derived from an EMBL/GenBank/DDBJ whole genome shotgun (WGS) entry which is preliminary data.</text>
</comment>
<reference evidence="8" key="1">
    <citation type="submission" date="2020-03" db="EMBL/GenBank/DDBJ databases">
        <title>Relaxed selection underlies rapid genomic changes in the transitions from sociality to social parasitism in ants.</title>
        <authorList>
            <person name="Bi X."/>
        </authorList>
    </citation>
    <scope>NUCLEOTIDE SEQUENCE</scope>
    <source>
        <strain evidence="8">BGI-DK2014a</strain>
        <tissue evidence="8">Whole body</tissue>
    </source>
</reference>
<dbReference type="Proteomes" id="UP000669903">
    <property type="component" value="Unassembled WGS sequence"/>
</dbReference>
<dbReference type="AlphaFoldDB" id="A0A836KA07"/>
<dbReference type="InterPro" id="IPR057460">
    <property type="entry name" value="CAF17_C"/>
</dbReference>
<dbReference type="InterPro" id="IPR045179">
    <property type="entry name" value="YgfZ/GcvT"/>
</dbReference>
<dbReference type="PANTHER" id="PTHR22602:SF0">
    <property type="entry name" value="TRANSFERASE CAF17, MITOCHONDRIAL-RELATED"/>
    <property type="match status" value="1"/>
</dbReference>
<evidence type="ECO:0000259" key="7">
    <source>
        <dbReference type="Pfam" id="PF25455"/>
    </source>
</evidence>
<dbReference type="EMBL" id="JAANIC010000508">
    <property type="protein sequence ID" value="KAG5347843.1"/>
    <property type="molecule type" value="Genomic_DNA"/>
</dbReference>
<evidence type="ECO:0000259" key="6">
    <source>
        <dbReference type="Pfam" id="PF10170"/>
    </source>
</evidence>
<dbReference type="InterPro" id="IPR017703">
    <property type="entry name" value="YgfZ/GCV_T_CS"/>
</dbReference>